<evidence type="ECO:0000313" key="12">
    <source>
        <dbReference type="Proteomes" id="UP000694865"/>
    </source>
</evidence>
<keyword evidence="5 8" id="KW-0119">Carbohydrate metabolism</keyword>
<keyword evidence="3 8" id="KW-0378">Hydrolase</keyword>
<comment type="similarity">
    <text evidence="2 8 9">Belongs to the glycosyl hydrolase 9 (cellulase E) family.</text>
</comment>
<dbReference type="RefSeq" id="XP_006824236.1">
    <property type="nucleotide sequence ID" value="XM_006824173.1"/>
</dbReference>
<keyword evidence="12" id="KW-1185">Reference proteome</keyword>
<evidence type="ECO:0000256" key="6">
    <source>
        <dbReference type="ARBA" id="ARBA00023295"/>
    </source>
</evidence>
<reference evidence="13" key="1">
    <citation type="submission" date="2025-08" db="UniProtKB">
        <authorList>
            <consortium name="RefSeq"/>
        </authorList>
    </citation>
    <scope>IDENTIFICATION</scope>
    <source>
        <tissue evidence="13">Testes</tissue>
    </source>
</reference>
<keyword evidence="6 8" id="KW-0326">Glycosidase</keyword>
<feature type="transmembrane region" description="Helical" evidence="10">
    <location>
        <begin position="43"/>
        <end position="76"/>
    </location>
</feature>
<evidence type="ECO:0000256" key="4">
    <source>
        <dbReference type="ARBA" id="ARBA00023001"/>
    </source>
</evidence>
<dbReference type="SUPFAM" id="SSF48208">
    <property type="entry name" value="Six-hairpin glycosidases"/>
    <property type="match status" value="1"/>
</dbReference>
<evidence type="ECO:0000259" key="11">
    <source>
        <dbReference type="Pfam" id="PF00759"/>
    </source>
</evidence>
<dbReference type="PROSITE" id="PS00698">
    <property type="entry name" value="GH9_3"/>
    <property type="match status" value="1"/>
</dbReference>
<sequence>MGRQHKYIIADPKPPTDSTDVDLKLKDVEEGEVEKKRYMCGGFFGFSCLAIVAFIIGAILVAGISAIATLGALGYLDMMKGTIRPKPTYTTKTETPTVTSVYNVTTQSPNVTITTTELPTKTELTTELPVITSSLSPVTTSHSTTPKITTAIPSLGYNYSEVLHKSILFYEAERSGELPPDNRIPYRRDSAMEDQGLNGEDLTGGWYDAGDHLKSTFSTAYAVSTLTWGFLAFPDGYREAGEYDRFLDSIKWPLDWLLKAHTIPGEELYVQVGLPSADHRYWGRPEEMTMDRPAYKIDAENPGSDVAGQTAAAMAAGYLAFRDSDPDYADTLLNNSRLLYTFASTYRGRYSDVLDTVIYTSGAYGDELAWAAVWLHLATGEQSYLDDAMEFYEEFELWKNPRHLLLLYNITNDGQYSSKFKKCMNMWLPGGGINRVFNGQLAVYLDWGSLRYTSTMAFLALVAADIGIRPTAYRDFAISQINFMLGDGGRSYVVGFGENPPQRVHHRAASCPDMPTSCRWNYFGSSEPNPQILYGALAGGPNKAGVYQDSRSSYETNEVAIDYNAGFQSAIAGMLNLQVIGVDTST</sequence>
<dbReference type="PANTHER" id="PTHR22298">
    <property type="entry name" value="ENDO-1,4-BETA-GLUCANASE"/>
    <property type="match status" value="1"/>
</dbReference>
<evidence type="ECO:0000256" key="1">
    <source>
        <dbReference type="ARBA" id="ARBA00000966"/>
    </source>
</evidence>
<evidence type="ECO:0000256" key="7">
    <source>
        <dbReference type="ARBA" id="ARBA00023326"/>
    </source>
</evidence>
<evidence type="ECO:0000313" key="13">
    <source>
        <dbReference type="RefSeq" id="XP_006824236.1"/>
    </source>
</evidence>
<dbReference type="Proteomes" id="UP000694865">
    <property type="component" value="Unplaced"/>
</dbReference>
<keyword evidence="10" id="KW-1133">Transmembrane helix</keyword>
<comment type="catalytic activity">
    <reaction evidence="1 9">
        <text>Endohydrolysis of (1-&gt;4)-beta-D-glucosidic linkages in cellulose, lichenin and cereal beta-D-glucans.</text>
        <dbReference type="EC" id="3.2.1.4"/>
    </reaction>
</comment>
<proteinExistence type="inferred from homology"/>
<keyword evidence="4 9" id="KW-0136">Cellulose degradation</keyword>
<dbReference type="EC" id="3.2.1.4" evidence="9"/>
<evidence type="ECO:0000256" key="3">
    <source>
        <dbReference type="ARBA" id="ARBA00022801"/>
    </source>
</evidence>
<dbReference type="GeneID" id="100370138"/>
<evidence type="ECO:0000256" key="5">
    <source>
        <dbReference type="ARBA" id="ARBA00023277"/>
    </source>
</evidence>
<dbReference type="InterPro" id="IPR001701">
    <property type="entry name" value="Glyco_hydro_9"/>
</dbReference>
<protein>
    <recommendedName>
        <fullName evidence="9">Endoglucanase</fullName>
        <ecNumber evidence="9">3.2.1.4</ecNumber>
    </recommendedName>
</protein>
<evidence type="ECO:0000256" key="9">
    <source>
        <dbReference type="RuleBase" id="RU361166"/>
    </source>
</evidence>
<accession>A0ABM0MW45</accession>
<dbReference type="InterPro" id="IPR033126">
    <property type="entry name" value="Glyco_hydro_9_Asp/Glu_AS"/>
</dbReference>
<dbReference type="Gene3D" id="1.50.10.10">
    <property type="match status" value="1"/>
</dbReference>
<gene>
    <name evidence="13" type="primary">LOC100370138</name>
</gene>
<evidence type="ECO:0000256" key="2">
    <source>
        <dbReference type="ARBA" id="ARBA00007072"/>
    </source>
</evidence>
<feature type="active site" evidence="8">
    <location>
        <position position="549"/>
    </location>
</feature>
<dbReference type="InterPro" id="IPR008928">
    <property type="entry name" value="6-hairpin_glycosidase_sf"/>
</dbReference>
<evidence type="ECO:0000256" key="8">
    <source>
        <dbReference type="PROSITE-ProRule" id="PRU10060"/>
    </source>
</evidence>
<dbReference type="InterPro" id="IPR012341">
    <property type="entry name" value="6hp_glycosidase-like_sf"/>
</dbReference>
<keyword evidence="7 8" id="KW-0624">Polysaccharide degradation</keyword>
<name>A0ABM0MW45_SACKO</name>
<keyword evidence="10" id="KW-0472">Membrane</keyword>
<feature type="active site" evidence="8">
    <location>
        <position position="558"/>
    </location>
</feature>
<evidence type="ECO:0000256" key="10">
    <source>
        <dbReference type="SAM" id="Phobius"/>
    </source>
</evidence>
<organism evidence="12 13">
    <name type="scientific">Saccoglossus kowalevskii</name>
    <name type="common">Acorn worm</name>
    <dbReference type="NCBI Taxonomy" id="10224"/>
    <lineage>
        <taxon>Eukaryota</taxon>
        <taxon>Metazoa</taxon>
        <taxon>Hemichordata</taxon>
        <taxon>Enteropneusta</taxon>
        <taxon>Harrimaniidae</taxon>
        <taxon>Saccoglossus</taxon>
    </lineage>
</organism>
<dbReference type="Pfam" id="PF00759">
    <property type="entry name" value="Glyco_hydro_9"/>
    <property type="match status" value="1"/>
</dbReference>
<feature type="domain" description="Glycoside hydrolase family 9" evidence="11">
    <location>
        <begin position="159"/>
        <end position="570"/>
    </location>
</feature>
<keyword evidence="10" id="KW-0812">Transmembrane</keyword>